<dbReference type="GeneID" id="81593640"/>
<protein>
    <recommendedName>
        <fullName evidence="3">Kinesin light chain</fullName>
    </recommendedName>
</protein>
<dbReference type="Pfam" id="PF13374">
    <property type="entry name" value="TPR_10"/>
    <property type="match status" value="1"/>
</dbReference>
<evidence type="ECO:0000313" key="1">
    <source>
        <dbReference type="EMBL" id="KAJ5464316.1"/>
    </source>
</evidence>
<dbReference type="InterPro" id="IPR011990">
    <property type="entry name" value="TPR-like_helical_dom_sf"/>
</dbReference>
<dbReference type="AlphaFoldDB" id="A0AAD6CHH6"/>
<dbReference type="Proteomes" id="UP001213681">
    <property type="component" value="Unassembled WGS sequence"/>
</dbReference>
<evidence type="ECO:0000313" key="2">
    <source>
        <dbReference type="Proteomes" id="UP001213681"/>
    </source>
</evidence>
<keyword evidence="2" id="KW-1185">Reference proteome</keyword>
<organism evidence="1 2">
    <name type="scientific">Penicillium daleae</name>
    <dbReference type="NCBI Taxonomy" id="63821"/>
    <lineage>
        <taxon>Eukaryota</taxon>
        <taxon>Fungi</taxon>
        <taxon>Dikarya</taxon>
        <taxon>Ascomycota</taxon>
        <taxon>Pezizomycotina</taxon>
        <taxon>Eurotiomycetes</taxon>
        <taxon>Eurotiomycetidae</taxon>
        <taxon>Eurotiales</taxon>
        <taxon>Aspergillaceae</taxon>
        <taxon>Penicillium</taxon>
    </lineage>
</organism>
<gene>
    <name evidence="1" type="ORF">N7458_000002</name>
</gene>
<dbReference type="Gene3D" id="1.25.40.10">
    <property type="entry name" value="Tetratricopeptide repeat domain"/>
    <property type="match status" value="1"/>
</dbReference>
<dbReference type="EMBL" id="JAPVEA010000001">
    <property type="protein sequence ID" value="KAJ5464316.1"/>
    <property type="molecule type" value="Genomic_DNA"/>
</dbReference>
<evidence type="ECO:0008006" key="3">
    <source>
        <dbReference type="Google" id="ProtNLM"/>
    </source>
</evidence>
<name>A0AAD6CHH6_9EURO</name>
<accession>A0AAD6CHH6</accession>
<reference evidence="1" key="2">
    <citation type="journal article" date="2023" name="IMA Fungus">
        <title>Comparative genomic study of the Penicillium genus elucidates a diverse pangenome and 15 lateral gene transfer events.</title>
        <authorList>
            <person name="Petersen C."/>
            <person name="Sorensen T."/>
            <person name="Nielsen M.R."/>
            <person name="Sondergaard T.E."/>
            <person name="Sorensen J.L."/>
            <person name="Fitzpatrick D.A."/>
            <person name="Frisvad J.C."/>
            <person name="Nielsen K.L."/>
        </authorList>
    </citation>
    <scope>NUCLEOTIDE SEQUENCE</scope>
    <source>
        <strain evidence="1">IBT 16125</strain>
    </source>
</reference>
<reference evidence="1" key="1">
    <citation type="submission" date="2022-12" db="EMBL/GenBank/DDBJ databases">
        <authorList>
            <person name="Petersen C."/>
        </authorList>
    </citation>
    <scope>NUCLEOTIDE SEQUENCE</scope>
    <source>
        <strain evidence="1">IBT 16125</strain>
    </source>
</reference>
<dbReference type="RefSeq" id="XP_056771164.1">
    <property type="nucleotide sequence ID" value="XM_056903397.1"/>
</dbReference>
<proteinExistence type="predicted"/>
<comment type="caution">
    <text evidence="1">The sequence shown here is derived from an EMBL/GenBank/DDBJ whole genome shotgun (WGS) entry which is preliminary data.</text>
</comment>
<sequence length="77" mass="8578">MQVMETRKTKLGAEHPDTLASMANLAFTLKSTGRRSEAIDLLRTYVTKQQRILGPAHPHTVSNSDTLLAWETEDLAI</sequence>